<accession>A0A1D3TXP4</accession>
<feature type="domain" description="Treble clef zinc finger" evidence="1">
    <location>
        <begin position="574"/>
        <end position="627"/>
    </location>
</feature>
<dbReference type="PANTHER" id="PTHR37317">
    <property type="entry name" value="BLR8090 PROTEIN"/>
    <property type="match status" value="1"/>
</dbReference>
<feature type="domain" description="Treble clef zinc finger" evidence="1">
    <location>
        <begin position="433"/>
        <end position="486"/>
    </location>
</feature>
<feature type="domain" description="Treble clef zinc finger" evidence="1">
    <location>
        <begin position="224"/>
        <end position="277"/>
    </location>
</feature>
<dbReference type="InterPro" id="IPR025487">
    <property type="entry name" value="DUF4379"/>
</dbReference>
<proteinExistence type="predicted"/>
<reference evidence="2 3" key="1">
    <citation type="submission" date="2016-09" db="EMBL/GenBank/DDBJ databases">
        <authorList>
            <person name="Capua I."/>
            <person name="De Benedictis P."/>
            <person name="Joannis T."/>
            <person name="Lombin L.H."/>
            <person name="Cattoli G."/>
        </authorList>
    </citation>
    <scope>NUCLEOTIDE SEQUENCE [LARGE SCALE GENOMIC DNA]</scope>
    <source>
        <strain evidence="2 3">GluBS11</strain>
    </source>
</reference>
<feature type="domain" description="Treble clef zinc finger" evidence="1">
    <location>
        <begin position="723"/>
        <end position="777"/>
    </location>
</feature>
<name>A0A1D3TXP4_9FIRM</name>
<dbReference type="PANTHER" id="PTHR37317:SF1">
    <property type="entry name" value="ZINC-RIBBON DOMAIN-CONTAINING PROTEIN-RELATED"/>
    <property type="match status" value="1"/>
</dbReference>
<dbReference type="RefSeq" id="WP_091236416.1">
    <property type="nucleotide sequence ID" value="NZ_FMKA01000033.1"/>
</dbReference>
<keyword evidence="3" id="KW-1185">Reference proteome</keyword>
<dbReference type="Proteomes" id="UP000199315">
    <property type="component" value="Unassembled WGS sequence"/>
</dbReference>
<evidence type="ECO:0000313" key="2">
    <source>
        <dbReference type="EMBL" id="SCP99132.1"/>
    </source>
</evidence>
<dbReference type="Pfam" id="PF14311">
    <property type="entry name" value="DUF4379"/>
    <property type="match status" value="9"/>
</dbReference>
<feature type="domain" description="Treble clef zinc finger" evidence="1">
    <location>
        <begin position="9"/>
        <end position="64"/>
    </location>
</feature>
<evidence type="ECO:0000313" key="3">
    <source>
        <dbReference type="Proteomes" id="UP000199315"/>
    </source>
</evidence>
<dbReference type="Gene3D" id="3.40.960.10">
    <property type="entry name" value="VSR Endonuclease"/>
    <property type="match status" value="1"/>
</dbReference>
<dbReference type="AlphaFoldDB" id="A0A1D3TXP4"/>
<feature type="domain" description="Treble clef zinc finger" evidence="1">
    <location>
        <begin position="503"/>
        <end position="557"/>
    </location>
</feature>
<dbReference type="OrthoDB" id="583824at2"/>
<feature type="domain" description="Treble clef zinc finger" evidence="1">
    <location>
        <begin position="80"/>
        <end position="135"/>
    </location>
</feature>
<feature type="domain" description="Treble clef zinc finger" evidence="1">
    <location>
        <begin position="155"/>
        <end position="208"/>
    </location>
</feature>
<gene>
    <name evidence="2" type="ORF">SAMN05421730_10336</name>
</gene>
<sequence length="782" mass="90189">MYLKDNIQLMSEWNWEKNQDLNPADYTSGSNKKVWWKCKLGHEWETSISKRALYKTGCPYCAGKKVLAEYNDLASRKPEIAKEWHPSKNQGLHPTDVTVGSNKKVWWLGKCGHEWQEYLSFRALKGTKCPYCSGRRVIKGINDFETWCRTNNEVLLSEWHNVRNGELKPCDVKFGSGKKVWWLGICGHEWQATVDSRRTRGCPYCTGRKVLVGYNDLQSKRPDLAKEWHPSKNDGLKQTDVTAGSDKKVWWKCPNGHEWQAKVSNRSHGQGCPVCDKEFHTSFPEKAICYYMKMLPYEVIENYHGIWLKNMEIDIFLPGVNVGIEYDGQKWHESKQKDINKNEICRDKGIKLIRIREPLCPRIEDDFCVQYILENISDLELEKAIVFILDYLKTQVDNKWDIKIDIAKDRYKIVEMLQMQLKELSLLVVNPSLAREWHPTRNEDIVPEQVFSSSGRKYWWLGICGHEWQAKVSDRNRGNGCPYCSNQKVLLGFNDLASQNPKLASEWHPILNGKLEPKDVIVSSGRAAWWKCRVCGNEWKTRIANRNAGIGCPFCAGQRVIEGVNDLCTVNPEIAKQWDYENNKEVRPENIAANANRKYWWICEKGHHWMACVRDRNKGCGCPICANQKLLVGYNDLATTNPKVASQWHPSKNGDISPNRVLAGSDKKVWWKCSACSYEWEARIANMNFGYGCPKCGRKKQSESAKINRVRKRGSLASNNPHLAQELHPTKNGEFDSNQITAGSNMKVWWKCQKCGHEWEATIHNRNKGRGCPVCGRKRNKL</sequence>
<feature type="domain" description="Treble clef zinc finger" evidence="1">
    <location>
        <begin position="645"/>
        <end position="698"/>
    </location>
</feature>
<protein>
    <submittedName>
        <fullName evidence="2">Probable Zinc-ribbon domain-containing protein</fullName>
    </submittedName>
</protein>
<organism evidence="2 3">
    <name type="scientific">Anaerobium acetethylicum</name>
    <dbReference type="NCBI Taxonomy" id="1619234"/>
    <lineage>
        <taxon>Bacteria</taxon>
        <taxon>Bacillati</taxon>
        <taxon>Bacillota</taxon>
        <taxon>Clostridia</taxon>
        <taxon>Lachnospirales</taxon>
        <taxon>Lachnospiraceae</taxon>
        <taxon>Anaerobium</taxon>
    </lineage>
</organism>
<evidence type="ECO:0000259" key="1">
    <source>
        <dbReference type="Pfam" id="PF14311"/>
    </source>
</evidence>
<dbReference type="STRING" id="1619234.SAMN05421730_10336"/>
<dbReference type="EMBL" id="FMKA01000033">
    <property type="protein sequence ID" value="SCP99132.1"/>
    <property type="molecule type" value="Genomic_DNA"/>
</dbReference>